<name>A0A8I0ADQ4_9CLOT</name>
<dbReference type="AlphaFoldDB" id="A0A8I0ADQ4"/>
<dbReference type="GO" id="GO:0003677">
    <property type="term" value="F:DNA binding"/>
    <property type="evidence" value="ECO:0007669"/>
    <property type="project" value="UniProtKB-KW"/>
</dbReference>
<evidence type="ECO:0000313" key="2">
    <source>
        <dbReference type="EMBL" id="MBC5640237.1"/>
    </source>
</evidence>
<sequence length="56" mass="6508">MKSLGVVRKVDKLRRVAIPVEVRELLNLKDGDSLEFFKDDEGVIIRKHNPSINKKY</sequence>
<comment type="caution">
    <text evidence="2">The sequence shown here is derived from an EMBL/GenBank/DDBJ whole genome shotgun (WGS) entry which is preliminary data.</text>
</comment>
<dbReference type="NCBIfam" id="TIGR01439">
    <property type="entry name" value="lp_hng_hel_AbrB"/>
    <property type="match status" value="1"/>
</dbReference>
<dbReference type="PANTHER" id="PTHR36432">
    <property type="match status" value="1"/>
</dbReference>
<dbReference type="PANTHER" id="PTHR36432:SF4">
    <property type="entry name" value="TRANSITION STATE REGULATOR ABH-RELATED"/>
    <property type="match status" value="1"/>
</dbReference>
<dbReference type="Proteomes" id="UP000662088">
    <property type="component" value="Unassembled WGS sequence"/>
</dbReference>
<dbReference type="Pfam" id="PF04014">
    <property type="entry name" value="MazE_antitoxin"/>
    <property type="match status" value="1"/>
</dbReference>
<feature type="domain" description="SpoVT-AbrB" evidence="1">
    <location>
        <begin position="8"/>
        <end position="53"/>
    </location>
</feature>
<dbReference type="EMBL" id="JACOOQ010000010">
    <property type="protein sequence ID" value="MBC5640237.1"/>
    <property type="molecule type" value="Genomic_DNA"/>
</dbReference>
<evidence type="ECO:0000259" key="1">
    <source>
        <dbReference type="SMART" id="SM00966"/>
    </source>
</evidence>
<dbReference type="InterPro" id="IPR037914">
    <property type="entry name" value="SpoVT-AbrB_sf"/>
</dbReference>
<gene>
    <name evidence="2" type="ORF">H8R92_07280</name>
</gene>
<dbReference type="RefSeq" id="WP_186835104.1">
    <property type="nucleotide sequence ID" value="NZ_JACOOQ010000010.1"/>
</dbReference>
<keyword evidence="3" id="KW-1185">Reference proteome</keyword>
<evidence type="ECO:0000313" key="3">
    <source>
        <dbReference type="Proteomes" id="UP000662088"/>
    </source>
</evidence>
<keyword evidence="2" id="KW-0238">DNA-binding</keyword>
<reference evidence="2" key="1">
    <citation type="submission" date="2020-08" db="EMBL/GenBank/DDBJ databases">
        <title>Genome public.</title>
        <authorList>
            <person name="Liu C."/>
            <person name="Sun Q."/>
        </authorList>
    </citation>
    <scope>NUCLEOTIDE SEQUENCE</scope>
    <source>
        <strain evidence="2">NSJ-42</strain>
    </source>
</reference>
<organism evidence="2 3">
    <name type="scientific">Clostridium lentum</name>
    <dbReference type="NCBI Taxonomy" id="2763037"/>
    <lineage>
        <taxon>Bacteria</taxon>
        <taxon>Bacillati</taxon>
        <taxon>Bacillota</taxon>
        <taxon>Clostridia</taxon>
        <taxon>Eubacteriales</taxon>
        <taxon>Clostridiaceae</taxon>
        <taxon>Clostridium</taxon>
    </lineage>
</organism>
<accession>A0A8I0ADQ4</accession>
<dbReference type="SMART" id="SM00966">
    <property type="entry name" value="SpoVT_AbrB"/>
    <property type="match status" value="1"/>
</dbReference>
<dbReference type="Gene3D" id="2.10.260.10">
    <property type="match status" value="1"/>
</dbReference>
<dbReference type="InterPro" id="IPR007159">
    <property type="entry name" value="SpoVT-AbrB_dom"/>
</dbReference>
<dbReference type="InterPro" id="IPR052731">
    <property type="entry name" value="B_subtilis_Trans_State_Reg"/>
</dbReference>
<dbReference type="SUPFAM" id="SSF89447">
    <property type="entry name" value="AbrB/MazE/MraZ-like"/>
    <property type="match status" value="1"/>
</dbReference>
<protein>
    <submittedName>
        <fullName evidence="2">AbrB/MazE/SpoVT family DNA-binding domain-containing protein</fullName>
    </submittedName>
</protein>
<proteinExistence type="predicted"/>